<dbReference type="Gene3D" id="2.60.40.10">
    <property type="entry name" value="Immunoglobulins"/>
    <property type="match status" value="3"/>
</dbReference>
<feature type="domain" description="Tyrosine-protein phosphatase" evidence="10">
    <location>
        <begin position="1008"/>
        <end position="1263"/>
    </location>
</feature>
<keyword evidence="14" id="KW-1185">Reference proteome</keyword>
<dbReference type="Gene3D" id="3.90.190.10">
    <property type="entry name" value="Protein tyrosine phosphatase superfamily"/>
    <property type="match status" value="2"/>
</dbReference>
<dbReference type="Proteomes" id="UP000267027">
    <property type="component" value="Unassembled WGS sequence"/>
</dbReference>
<reference evidence="13 14" key="2">
    <citation type="submission" date="2018-11" db="EMBL/GenBank/DDBJ databases">
        <authorList>
            <consortium name="Pathogen Informatics"/>
        </authorList>
    </citation>
    <scope>NUCLEOTIDE SEQUENCE [LARGE SCALE GENOMIC DNA]</scope>
    <source>
        <strain evidence="13 14">Costa Rica</strain>
    </source>
</reference>
<evidence type="ECO:0000313" key="14">
    <source>
        <dbReference type="Proteomes" id="UP000267027"/>
    </source>
</evidence>
<evidence type="ECO:0000256" key="1">
    <source>
        <dbReference type="ARBA" id="ARBA00004479"/>
    </source>
</evidence>
<comment type="subcellular location">
    <subcellularLocation>
        <location evidence="1">Membrane</location>
        <topology evidence="1">Single-pass type I membrane protein</topology>
    </subcellularLocation>
</comment>
<dbReference type="SUPFAM" id="SSF49265">
    <property type="entry name" value="Fibronectin type III"/>
    <property type="match status" value="3"/>
</dbReference>
<proteinExistence type="predicted"/>
<protein>
    <submittedName>
        <fullName evidence="15">Protein-tyrosine-phosphatase</fullName>
    </submittedName>
</protein>
<evidence type="ECO:0000313" key="15">
    <source>
        <dbReference type="WBParaSite" id="ACOC_0000608601-mRNA-1"/>
    </source>
</evidence>
<dbReference type="SMART" id="SM00404">
    <property type="entry name" value="PTPc_motif"/>
    <property type="match status" value="2"/>
</dbReference>
<reference evidence="15" key="1">
    <citation type="submission" date="2016-04" db="UniProtKB">
        <authorList>
            <consortium name="WormBaseParasite"/>
        </authorList>
    </citation>
    <scope>IDENTIFICATION</scope>
</reference>
<name>A0A158PH71_ANGCS</name>
<dbReference type="STRING" id="334426.A0A158PH71"/>
<dbReference type="PROSITE" id="PS50056">
    <property type="entry name" value="TYR_PHOSPHATASE_2"/>
    <property type="match status" value="2"/>
</dbReference>
<dbReference type="InterPro" id="IPR050713">
    <property type="entry name" value="RTP_Phos/Ushers"/>
</dbReference>
<sequence>MLHLNDRKVRLTWDRPLHVNGHSNFGGYYVYVEKLLNGEPVNRRRSKYDVINDLSKRYWEIDKLEPNTEYAFRMNAFNRNGDGEYTETKRIVTGGIRAFCAPPQQPEIQSVVLLGDEAPLRARVEWKRPQLAPLESPIDRYNLWYKAEVMGRVYEILLGAENVEGHSKNATEQLVTPIGNPEGEPLNVQYEIVNGKMRISWEPPAEDRRNGNIAAYKAILTPMVSDGERIEKQVTDGSTSATFAVDVRKAYTFKVAAATMKGLGPFSPVLTINPDPAAMRDSTSVEVAMNVDSEETETPGSSSSTLDILDGHISPMICKDGIVNNLAELLNYIASGWRYHVSNTDGVKQAWSKFDNVTNKICSFMAVCSSVSALKVEPTIMSAPTAEGGISSADVFDAIVNQAPGPLDVPLMKHISLPHMADSLNVIPPTSSTTHRPGIVDVTLPFPSTTWFLSKILTIVGPPTNVRVEATSNSSAVVQWDFESGQVDGFVVKYMHEPGGRSDSEKWTARTVMSPNSRHLEVPHLTAHKPYAFCVLAIKNNRQGACSDPPTLLEKLTPTYMVQNLVVEWKTSNSVKLRWEYNGPAHIGFYLNHTGKKEYFDHTLAMKSMTTPGFKRELDEGRVRTLPPGGRQYWPKEVVIVTDPTGPPFVFPPEIDDLVTNGIGGKQGQIVIRLRPASEEYGPISHYWLIVVPGNYSKDDMVNMGPVELEAATIARRKTLEKQISVSPTIRVKKAASALERGSVVTEHSHRIRKRYNDLPTTAYITARIEAEEMRKMYTGDRSFIVGDDKIYNGFNNFPLQRSTKYRLMVRSFAKIDGGRKNERAPMGEKLTRLYSDSALTEPFTTRASQRTSAKAGGVWLIGPLIALLIIAILIGMWLRCNKKSAGRAHRHDSITKVALTGNIMNGIPSETSKLLSTDTFGRTVMNPYEQMNGHGNTHMESSVDLYPLPRTQSRTDVGNYAPVPIQFSCLPSSGGILGSHLTTHPAIPISELAHHIEQLRLNNNAGFQQEFESIETGQQFTWENSSAEMNKHKNRYANVVAYDHSRVVLSTINDIPGSDYINANYIDGYDKPKAYIATQGPLPETFDDFWRMVWEEGTSTIVMLTNLEERSRIKCDQYWPTRGSSTYGEVQVTLLETTVLAHYTMRAFRIQVVGEMEMREIRHLQYTAWPDHGVPDHPTPFLIFLKRVKTLNPPDAGPIISHCSAGIGRTGAFIVVDCMLERLRYENTVDIFGCVTSLRSQRSYMVQTEDQYVFIHDAVLDAVNSGSTEVPIMKLRQHVMALQQVAPMEAAAGMELEFRHLSALKWGNSRCSIANLTVNRHKNRHLAVVPYDSNRVVMQLIPGVEGSDYMNASWVDGYRQRCAYIATQGPTDQTVGDFWRMIWEHDCAIVVMLTKTWELGREKCCDYWPQETGAQVGQLVVEPIAEYNMREYILREFRLNDVQSGLSRTVRHFQYSEWPEQGAPKSAETFLDFIQQVHRTKSQFGVDGPIVVHCSSGAGRTGVFIALAIIIDRMRLEHVVDVFTTVKLLRTERQNMVQDKDQYYFLYMAALEFLSSYEQYPSS</sequence>
<evidence type="ECO:0000256" key="3">
    <source>
        <dbReference type="ARBA" id="ARBA00022729"/>
    </source>
</evidence>
<dbReference type="PROSITE" id="PS50055">
    <property type="entry name" value="TYR_PHOSPHATASE_PTP"/>
    <property type="match status" value="2"/>
</dbReference>
<evidence type="ECO:0000256" key="9">
    <source>
        <dbReference type="SAM" id="Phobius"/>
    </source>
</evidence>
<feature type="transmembrane region" description="Helical" evidence="9">
    <location>
        <begin position="857"/>
        <end position="879"/>
    </location>
</feature>
<dbReference type="PROSITE" id="PS50853">
    <property type="entry name" value="FN3"/>
    <property type="match status" value="3"/>
</dbReference>
<dbReference type="InterPro" id="IPR000387">
    <property type="entry name" value="Tyr_Pase_dom"/>
</dbReference>
<evidence type="ECO:0000256" key="7">
    <source>
        <dbReference type="ARBA" id="ARBA00023136"/>
    </source>
</evidence>
<keyword evidence="2 9" id="KW-0812">Transmembrane</keyword>
<dbReference type="PRINTS" id="PR00700">
    <property type="entry name" value="PRTYPHPHTASE"/>
</dbReference>
<evidence type="ECO:0000256" key="5">
    <source>
        <dbReference type="ARBA" id="ARBA00022912"/>
    </source>
</evidence>
<feature type="domain" description="Fibronectin type-III" evidence="12">
    <location>
        <begin position="1"/>
        <end position="96"/>
    </location>
</feature>
<dbReference type="InterPro" id="IPR003595">
    <property type="entry name" value="Tyr_Pase_cat"/>
</dbReference>
<dbReference type="OMA" id="PGNFTQD"/>
<dbReference type="CDD" id="cd14553">
    <property type="entry name" value="R-PTPc-LAR-1"/>
    <property type="match status" value="1"/>
</dbReference>
<dbReference type="Pfam" id="PF00102">
    <property type="entry name" value="Y_phosphatase"/>
    <property type="match status" value="2"/>
</dbReference>
<keyword evidence="7 9" id="KW-0472">Membrane</keyword>
<dbReference type="EMBL" id="UYYA01003918">
    <property type="protein sequence ID" value="VDM57672.1"/>
    <property type="molecule type" value="Genomic_DNA"/>
</dbReference>
<feature type="domain" description="Fibronectin type-III" evidence="12">
    <location>
        <begin position="462"/>
        <end position="559"/>
    </location>
</feature>
<dbReference type="OrthoDB" id="10253954at2759"/>
<dbReference type="SMART" id="SM00060">
    <property type="entry name" value="FN3"/>
    <property type="match status" value="3"/>
</dbReference>
<dbReference type="PROSITE" id="PS00383">
    <property type="entry name" value="TYR_PHOSPHATASE_1"/>
    <property type="match status" value="1"/>
</dbReference>
<keyword evidence="4" id="KW-0378">Hydrolase</keyword>
<dbReference type="SMART" id="SM00194">
    <property type="entry name" value="PTPc"/>
    <property type="match status" value="2"/>
</dbReference>
<gene>
    <name evidence="13" type="ORF">ACOC_LOCUS6087</name>
</gene>
<evidence type="ECO:0000313" key="13">
    <source>
        <dbReference type="EMBL" id="VDM57672.1"/>
    </source>
</evidence>
<dbReference type="PANTHER" id="PTHR46957:SF6">
    <property type="entry name" value="PROTEIN-TYROSINE-PHOSPHATASE"/>
    <property type="match status" value="1"/>
</dbReference>
<evidence type="ECO:0000259" key="10">
    <source>
        <dbReference type="PROSITE" id="PS50055"/>
    </source>
</evidence>
<accession>A0A158PH71</accession>
<feature type="domain" description="Tyrosine-protein phosphatase" evidence="10">
    <location>
        <begin position="1295"/>
        <end position="1554"/>
    </location>
</feature>
<dbReference type="CDD" id="cd00063">
    <property type="entry name" value="FN3"/>
    <property type="match status" value="3"/>
</dbReference>
<keyword evidence="6 9" id="KW-1133">Transmembrane helix</keyword>
<evidence type="ECO:0000256" key="4">
    <source>
        <dbReference type="ARBA" id="ARBA00022801"/>
    </source>
</evidence>
<dbReference type="InterPro" id="IPR003961">
    <property type="entry name" value="FN3_dom"/>
</dbReference>
<dbReference type="InterPro" id="IPR029021">
    <property type="entry name" value="Prot-tyrosine_phosphatase-like"/>
</dbReference>
<keyword evidence="5" id="KW-0904">Protein phosphatase</keyword>
<dbReference type="Pfam" id="PF00041">
    <property type="entry name" value="fn3"/>
    <property type="match status" value="2"/>
</dbReference>
<dbReference type="SUPFAM" id="SSF52799">
    <property type="entry name" value="(Phosphotyrosine protein) phosphatases II"/>
    <property type="match status" value="2"/>
</dbReference>
<feature type="domain" description="Fibronectin type-III" evidence="12">
    <location>
        <begin position="184"/>
        <end position="277"/>
    </location>
</feature>
<dbReference type="FunFam" id="3.90.190.10:FF:000147">
    <property type="entry name" value="Protein-tyrosine-phosphatase"/>
    <property type="match status" value="1"/>
</dbReference>
<dbReference type="FunFam" id="3.90.190.10:FF:000002">
    <property type="entry name" value="receptor-type tyrosine-protein phosphatase delta isoform X2"/>
    <property type="match status" value="1"/>
</dbReference>
<dbReference type="InterPro" id="IPR013783">
    <property type="entry name" value="Ig-like_fold"/>
</dbReference>
<keyword evidence="8" id="KW-0325">Glycoprotein</keyword>
<feature type="domain" description="Tyrosine specific protein phosphatases" evidence="11">
    <location>
        <begin position="1469"/>
        <end position="1545"/>
    </location>
</feature>
<evidence type="ECO:0000256" key="8">
    <source>
        <dbReference type="ARBA" id="ARBA00023180"/>
    </source>
</evidence>
<evidence type="ECO:0000256" key="2">
    <source>
        <dbReference type="ARBA" id="ARBA00022692"/>
    </source>
</evidence>
<keyword evidence="3" id="KW-0732">Signal</keyword>
<dbReference type="GO" id="GO:0016020">
    <property type="term" value="C:membrane"/>
    <property type="evidence" value="ECO:0007669"/>
    <property type="project" value="UniProtKB-SubCell"/>
</dbReference>
<feature type="domain" description="Tyrosine specific protein phosphatases" evidence="11">
    <location>
        <begin position="1183"/>
        <end position="1254"/>
    </location>
</feature>
<dbReference type="WBParaSite" id="ACOC_0000608601-mRNA-1">
    <property type="protein sequence ID" value="ACOC_0000608601-mRNA-1"/>
    <property type="gene ID" value="ACOC_0000608601"/>
</dbReference>
<dbReference type="InterPro" id="IPR000242">
    <property type="entry name" value="PTP_cat"/>
</dbReference>
<dbReference type="InterPro" id="IPR016130">
    <property type="entry name" value="Tyr_Pase_AS"/>
</dbReference>
<evidence type="ECO:0000259" key="11">
    <source>
        <dbReference type="PROSITE" id="PS50056"/>
    </source>
</evidence>
<organism evidence="15">
    <name type="scientific">Angiostrongylus costaricensis</name>
    <name type="common">Nematode worm</name>
    <dbReference type="NCBI Taxonomy" id="334426"/>
    <lineage>
        <taxon>Eukaryota</taxon>
        <taxon>Metazoa</taxon>
        <taxon>Ecdysozoa</taxon>
        <taxon>Nematoda</taxon>
        <taxon>Chromadorea</taxon>
        <taxon>Rhabditida</taxon>
        <taxon>Rhabditina</taxon>
        <taxon>Rhabditomorpha</taxon>
        <taxon>Strongyloidea</taxon>
        <taxon>Metastrongylidae</taxon>
        <taxon>Angiostrongylus</taxon>
    </lineage>
</organism>
<evidence type="ECO:0000259" key="12">
    <source>
        <dbReference type="PROSITE" id="PS50853"/>
    </source>
</evidence>
<dbReference type="PANTHER" id="PTHR46957">
    <property type="entry name" value="CYTOKINE RECEPTOR"/>
    <property type="match status" value="1"/>
</dbReference>
<dbReference type="InterPro" id="IPR036116">
    <property type="entry name" value="FN3_sf"/>
</dbReference>
<evidence type="ECO:0000256" key="6">
    <source>
        <dbReference type="ARBA" id="ARBA00022989"/>
    </source>
</evidence>
<dbReference type="GO" id="GO:0004725">
    <property type="term" value="F:protein tyrosine phosphatase activity"/>
    <property type="evidence" value="ECO:0007669"/>
    <property type="project" value="InterPro"/>
</dbReference>